<evidence type="ECO:0000256" key="1">
    <source>
        <dbReference type="RuleBase" id="RU000487"/>
    </source>
</evidence>
<dbReference type="InterPro" id="IPR043129">
    <property type="entry name" value="ATPase_NBD"/>
</dbReference>
<gene>
    <name evidence="3" type="ORF">FKW44_005500</name>
</gene>
<dbReference type="Gene3D" id="3.90.640.10">
    <property type="entry name" value="Actin, Chain A, domain 4"/>
    <property type="match status" value="1"/>
</dbReference>
<dbReference type="EMBL" id="CP045892">
    <property type="protein sequence ID" value="QQP53136.1"/>
    <property type="molecule type" value="Genomic_DNA"/>
</dbReference>
<dbReference type="PRINTS" id="PR00190">
    <property type="entry name" value="ACTIN"/>
</dbReference>
<dbReference type="Pfam" id="PF00022">
    <property type="entry name" value="Actin"/>
    <property type="match status" value="2"/>
</dbReference>
<organism evidence="3 4">
    <name type="scientific">Caligus rogercresseyi</name>
    <name type="common">Sea louse</name>
    <dbReference type="NCBI Taxonomy" id="217165"/>
    <lineage>
        <taxon>Eukaryota</taxon>
        <taxon>Metazoa</taxon>
        <taxon>Ecdysozoa</taxon>
        <taxon>Arthropoda</taxon>
        <taxon>Crustacea</taxon>
        <taxon>Multicrustacea</taxon>
        <taxon>Hexanauplia</taxon>
        <taxon>Copepoda</taxon>
        <taxon>Siphonostomatoida</taxon>
        <taxon>Caligidae</taxon>
        <taxon>Caligus</taxon>
    </lineage>
</organism>
<comment type="similarity">
    <text evidence="1">Belongs to the actin family.</text>
</comment>
<name>A0A7T8QS25_CALRO</name>
<dbReference type="OrthoDB" id="5572108at2759"/>
<feature type="non-terminal residue" evidence="3">
    <location>
        <position position="1"/>
    </location>
</feature>
<dbReference type="SUPFAM" id="SSF53067">
    <property type="entry name" value="Actin-like ATPase domain"/>
    <property type="match status" value="2"/>
</dbReference>
<dbReference type="Proteomes" id="UP000595437">
    <property type="component" value="Chromosome 3"/>
</dbReference>
<sequence>IDMSEIRNLVLDLGTSSSKIGWSSGSEPSLILPSGAMLNLGLRDTYVGRQAQNLRGILNLACPLSEGGIRNWEDLSLLWASSEVEADSSPGANVLLSVPPLCGKEDWKGLAEMLLEGEAAHGIYLSHKSALAMVCVDSGEDTTYVVPCLEGVPIPGATRVLRLGGKHVTEKLLKELSNGKYSFTDDTFLLWKRSTSSNKNARLSVASRYDVVKEAKERYCRVATRSLKEEGDNIEEKVLRLLTETLWLWVGIPLCARNPLRLPFFLLYHPREPPKPCTQKPSRRRGRTTPESAPLQHISGGREFLLPGMDARLQKELSVLFPSCTSNVKVTAQKGREFFSWEGGAHLASLDAFQELWISRQTSLKKDPTYYKPHSISTEGRNPLT</sequence>
<dbReference type="InterPro" id="IPR004000">
    <property type="entry name" value="Actin"/>
</dbReference>
<protein>
    <submittedName>
        <fullName evidence="3">Uncharacterized protein</fullName>
    </submittedName>
</protein>
<proteinExistence type="inferred from homology"/>
<evidence type="ECO:0000256" key="2">
    <source>
        <dbReference type="SAM" id="MobiDB-lite"/>
    </source>
</evidence>
<dbReference type="SMART" id="SM00268">
    <property type="entry name" value="ACTIN"/>
    <property type="match status" value="1"/>
</dbReference>
<dbReference type="PANTHER" id="PTHR11937">
    <property type="entry name" value="ACTIN"/>
    <property type="match status" value="1"/>
</dbReference>
<evidence type="ECO:0000313" key="4">
    <source>
        <dbReference type="Proteomes" id="UP000595437"/>
    </source>
</evidence>
<accession>A0A7T8QS25</accession>
<reference evidence="4" key="1">
    <citation type="submission" date="2021-01" db="EMBL/GenBank/DDBJ databases">
        <title>Caligus Genome Assembly.</title>
        <authorList>
            <person name="Gallardo-Escarate C."/>
        </authorList>
    </citation>
    <scope>NUCLEOTIDE SEQUENCE [LARGE SCALE GENOMIC DNA]</scope>
</reference>
<evidence type="ECO:0000313" key="3">
    <source>
        <dbReference type="EMBL" id="QQP53136.1"/>
    </source>
</evidence>
<dbReference type="AlphaFoldDB" id="A0A7T8QS25"/>
<feature type="region of interest" description="Disordered" evidence="2">
    <location>
        <begin position="275"/>
        <end position="294"/>
    </location>
</feature>
<keyword evidence="4" id="KW-1185">Reference proteome</keyword>
<dbReference type="Gene3D" id="3.30.420.40">
    <property type="match status" value="4"/>
</dbReference>